<evidence type="ECO:0000313" key="2">
    <source>
        <dbReference type="EMBL" id="GGC29571.1"/>
    </source>
</evidence>
<evidence type="ECO:0000256" key="1">
    <source>
        <dbReference type="SAM" id="Phobius"/>
    </source>
</evidence>
<reference evidence="3" key="1">
    <citation type="journal article" date="2019" name="Int. J. Syst. Evol. Microbiol.">
        <title>The Global Catalogue of Microorganisms (GCM) 10K type strain sequencing project: providing services to taxonomists for standard genome sequencing and annotation.</title>
        <authorList>
            <consortium name="The Broad Institute Genomics Platform"/>
            <consortium name="The Broad Institute Genome Sequencing Center for Infectious Disease"/>
            <person name="Wu L."/>
            <person name="Ma J."/>
        </authorList>
    </citation>
    <scope>NUCLEOTIDE SEQUENCE [LARGE SCALE GENOMIC DNA]</scope>
    <source>
        <strain evidence="3">CGMCC 1.15472</strain>
    </source>
</reference>
<dbReference type="Proteomes" id="UP000632322">
    <property type="component" value="Unassembled WGS sequence"/>
</dbReference>
<comment type="caution">
    <text evidence="2">The sequence shown here is derived from an EMBL/GenBank/DDBJ whole genome shotgun (WGS) entry which is preliminary data.</text>
</comment>
<feature type="transmembrane region" description="Helical" evidence="1">
    <location>
        <begin position="64"/>
        <end position="84"/>
    </location>
</feature>
<keyword evidence="1" id="KW-0812">Transmembrane</keyword>
<evidence type="ECO:0000313" key="3">
    <source>
        <dbReference type="Proteomes" id="UP000632322"/>
    </source>
</evidence>
<gene>
    <name evidence="2" type="ORF">GCM10010974_10140</name>
</gene>
<keyword evidence="3" id="KW-1185">Reference proteome</keyword>
<name>A0ABQ1LT00_9MICO</name>
<keyword evidence="1" id="KW-0472">Membrane</keyword>
<protein>
    <submittedName>
        <fullName evidence="2">Uncharacterized protein</fullName>
    </submittedName>
</protein>
<proteinExistence type="predicted"/>
<accession>A0ABQ1LT00</accession>
<dbReference type="EMBL" id="BMJG01000002">
    <property type="protein sequence ID" value="GGC29571.1"/>
    <property type="molecule type" value="Genomic_DNA"/>
</dbReference>
<organism evidence="2 3">
    <name type="scientific">Brevibacterium sediminis</name>
    <dbReference type="NCBI Taxonomy" id="1857024"/>
    <lineage>
        <taxon>Bacteria</taxon>
        <taxon>Bacillati</taxon>
        <taxon>Actinomycetota</taxon>
        <taxon>Actinomycetes</taxon>
        <taxon>Micrococcales</taxon>
        <taxon>Brevibacteriaceae</taxon>
        <taxon>Brevibacterium</taxon>
    </lineage>
</organism>
<sequence length="106" mass="10518">MNDPPAGGSSISTVAGFASAGFAGSAGFASAVAADPFAEAGLGFVGSVPGFAVPGPRSGRSPDWGSWVGVLTVVLQMVGTGPWARVPRVVRTGPRVRVPQVVRTGP</sequence>
<keyword evidence="1" id="KW-1133">Transmembrane helix</keyword>